<evidence type="ECO:0000256" key="5">
    <source>
        <dbReference type="HAMAP-Rule" id="MF_00563"/>
    </source>
</evidence>
<dbReference type="NCBIfam" id="TIGR00936">
    <property type="entry name" value="ahcY"/>
    <property type="match status" value="1"/>
</dbReference>
<dbReference type="InterPro" id="IPR015878">
    <property type="entry name" value="Ado_hCys_hydrolase_NAD-bd"/>
</dbReference>
<dbReference type="RefSeq" id="WP_049835906.1">
    <property type="nucleotide sequence ID" value="NZ_CP012160.1"/>
</dbReference>
<evidence type="ECO:0000313" key="11">
    <source>
        <dbReference type="Proteomes" id="UP000067444"/>
    </source>
</evidence>
<dbReference type="SMART" id="SM00997">
    <property type="entry name" value="AdoHcyase_NAD"/>
    <property type="match status" value="1"/>
</dbReference>
<dbReference type="NCBIfam" id="NF004005">
    <property type="entry name" value="PRK05476.2-3"/>
    <property type="match status" value="1"/>
</dbReference>
<dbReference type="InterPro" id="IPR020082">
    <property type="entry name" value="S-Ado-L-homoCys_hydrolase_CS"/>
</dbReference>
<comment type="function">
    <text evidence="5">May play a key role in the regulation of the intracellular concentration of adenosylhomocysteine.</text>
</comment>
<feature type="binding site" evidence="5 6">
    <location>
        <position position="188"/>
    </location>
    <ligand>
        <name>substrate</name>
    </ligand>
</feature>
<comment type="catalytic activity">
    <reaction evidence="5 8">
        <text>S-adenosyl-L-homocysteine + H2O = L-homocysteine + adenosine</text>
        <dbReference type="Rhea" id="RHEA:21708"/>
        <dbReference type="ChEBI" id="CHEBI:15377"/>
        <dbReference type="ChEBI" id="CHEBI:16335"/>
        <dbReference type="ChEBI" id="CHEBI:57856"/>
        <dbReference type="ChEBI" id="CHEBI:58199"/>
        <dbReference type="EC" id="3.13.2.1"/>
    </reaction>
</comment>
<evidence type="ECO:0000313" key="10">
    <source>
        <dbReference type="EMBL" id="AKS47749.1"/>
    </source>
</evidence>
<evidence type="ECO:0000256" key="2">
    <source>
        <dbReference type="ARBA" id="ARBA00022563"/>
    </source>
</evidence>
<keyword evidence="4 5" id="KW-0520">NAD</keyword>
<evidence type="ECO:0000256" key="3">
    <source>
        <dbReference type="ARBA" id="ARBA00022801"/>
    </source>
</evidence>
<comment type="subcellular location">
    <subcellularLocation>
        <location evidence="5">Cytoplasm</location>
    </subcellularLocation>
</comment>
<evidence type="ECO:0000256" key="7">
    <source>
        <dbReference type="PIRSR" id="PIRSR001109-2"/>
    </source>
</evidence>
<feature type="binding site" evidence="5 7">
    <location>
        <position position="376"/>
    </location>
    <ligand>
        <name>NAD(+)</name>
        <dbReference type="ChEBI" id="CHEBI:57540"/>
    </ligand>
</feature>
<feature type="binding site" evidence="5 6">
    <location>
        <position position="222"/>
    </location>
    <ligand>
        <name>substrate</name>
    </ligand>
</feature>
<dbReference type="PANTHER" id="PTHR23420">
    <property type="entry name" value="ADENOSYLHOMOCYSTEINASE"/>
    <property type="match status" value="1"/>
</dbReference>
<dbReference type="PROSITE" id="PS00738">
    <property type="entry name" value="ADOHCYASE_1"/>
    <property type="match status" value="1"/>
</dbReference>
<evidence type="ECO:0000256" key="9">
    <source>
        <dbReference type="RuleBase" id="RU004166"/>
    </source>
</evidence>
<dbReference type="AlphaFoldDB" id="A0A0K0Y9Z1"/>
<feature type="binding site" evidence="5 6">
    <location>
        <position position="128"/>
    </location>
    <ligand>
        <name>substrate</name>
    </ligand>
</feature>
<dbReference type="GO" id="GO:0006730">
    <property type="term" value="P:one-carbon metabolic process"/>
    <property type="evidence" value="ECO:0007669"/>
    <property type="project" value="UniProtKB-UniRule"/>
</dbReference>
<feature type="binding site" evidence="5 7">
    <location>
        <begin position="189"/>
        <end position="191"/>
    </location>
    <ligand>
        <name>NAD(+)</name>
        <dbReference type="ChEBI" id="CHEBI:57540"/>
    </ligand>
</feature>
<feature type="binding site" evidence="5 7">
    <location>
        <position position="275"/>
    </location>
    <ligand>
        <name>NAD(+)</name>
        <dbReference type="ChEBI" id="CHEBI:57540"/>
    </ligand>
</feature>
<comment type="pathway">
    <text evidence="5 8">Amino-acid biosynthesis; L-homocysteine biosynthesis; L-homocysteine from S-adenosyl-L-homocysteine: step 1/1.</text>
</comment>
<dbReference type="Pfam" id="PF05221">
    <property type="entry name" value="AdoHcyase"/>
    <property type="match status" value="1"/>
</dbReference>
<dbReference type="HAMAP" id="MF_00563">
    <property type="entry name" value="AdoHcyase"/>
    <property type="match status" value="1"/>
</dbReference>
<comment type="similarity">
    <text evidence="1 5 9">Belongs to the adenosylhomocysteinase family.</text>
</comment>
<accession>A0A0K0Y9Z1</accession>
<dbReference type="Gene3D" id="3.40.50.720">
    <property type="entry name" value="NAD(P)-binding Rossmann-like Domain"/>
    <property type="match status" value="1"/>
</dbReference>
<comment type="cofactor">
    <cofactor evidence="5 7 8">
        <name>NAD(+)</name>
        <dbReference type="ChEBI" id="CHEBI:57540"/>
    </cofactor>
    <text evidence="5 7 8">Binds 1 NAD(+) per subunit.</text>
</comment>
<proteinExistence type="inferred from homology"/>
<feature type="binding site" evidence="7">
    <location>
        <position position="383"/>
    </location>
    <ligand>
        <name>NAD(+)</name>
        <dbReference type="ChEBI" id="CHEBI:57540"/>
    </ligand>
</feature>
<reference evidence="10 11" key="1">
    <citation type="journal article" date="2015" name="Genome Announc.">
        <title>Closed Genome Sequence of Octadecabacter temperatus SB1, the First Mesophilic Species of the Genus Octadecabacter.</title>
        <authorList>
            <person name="Voget S."/>
            <person name="Billerbeck S."/>
            <person name="Simon M."/>
            <person name="Daniel R."/>
        </authorList>
    </citation>
    <scope>NUCLEOTIDE SEQUENCE [LARGE SCALE GENOMIC DNA]</scope>
    <source>
        <strain evidence="10 11">SB1</strain>
    </source>
</reference>
<dbReference type="FunFam" id="3.40.50.720:FF:000004">
    <property type="entry name" value="Adenosylhomocysteinase"/>
    <property type="match status" value="1"/>
</dbReference>
<dbReference type="Gene3D" id="3.40.50.1480">
    <property type="entry name" value="Adenosylhomocysteinase-like"/>
    <property type="match status" value="1"/>
</dbReference>
<evidence type="ECO:0000256" key="1">
    <source>
        <dbReference type="ARBA" id="ARBA00007122"/>
    </source>
</evidence>
<dbReference type="UniPathway" id="UPA00314">
    <property type="reaction ID" value="UER00076"/>
</dbReference>
<evidence type="ECO:0000256" key="4">
    <source>
        <dbReference type="ARBA" id="ARBA00023027"/>
    </source>
</evidence>
<dbReference type="CDD" id="cd00401">
    <property type="entry name" value="SAHH"/>
    <property type="match status" value="1"/>
</dbReference>
<keyword evidence="3 5" id="KW-0378">Hydrolase</keyword>
<dbReference type="STRING" id="1458307.OSB_32360"/>
<feature type="binding site" evidence="5">
    <location>
        <begin position="252"/>
        <end position="257"/>
    </location>
    <ligand>
        <name>NAD(+)</name>
        <dbReference type="ChEBI" id="CHEBI:57540"/>
    </ligand>
</feature>
<dbReference type="KEGG" id="otm:OSB_32360"/>
<gene>
    <name evidence="5 10" type="primary">ahcY</name>
    <name evidence="10" type="ORF">OSB_32360</name>
</gene>
<dbReference type="InterPro" id="IPR036291">
    <property type="entry name" value="NAD(P)-bd_dom_sf"/>
</dbReference>
<dbReference type="SUPFAM" id="SSF52283">
    <property type="entry name" value="Formate/glycerate dehydrogenase catalytic domain-like"/>
    <property type="match status" value="1"/>
</dbReference>
<dbReference type="PROSITE" id="PS00739">
    <property type="entry name" value="ADOHCYASE_2"/>
    <property type="match status" value="1"/>
</dbReference>
<dbReference type="EC" id="3.13.2.1" evidence="5"/>
<feature type="binding site" evidence="7">
    <location>
        <begin position="254"/>
        <end position="259"/>
    </location>
    <ligand>
        <name>NAD(+)</name>
        <dbReference type="ChEBI" id="CHEBI:57540"/>
    </ligand>
</feature>
<dbReference type="GO" id="GO:0004013">
    <property type="term" value="F:adenosylhomocysteinase activity"/>
    <property type="evidence" value="ECO:0007669"/>
    <property type="project" value="UniProtKB-UniRule"/>
</dbReference>
<dbReference type="SUPFAM" id="SSF51735">
    <property type="entry name" value="NAD(P)-binding Rossmann-fold domains"/>
    <property type="match status" value="1"/>
</dbReference>
<dbReference type="InterPro" id="IPR042172">
    <property type="entry name" value="Adenosylhomocyst_ase-like_sf"/>
</dbReference>
<feature type="binding site" evidence="5 7">
    <location>
        <begin position="331"/>
        <end position="333"/>
    </location>
    <ligand>
        <name>NAD(+)</name>
        <dbReference type="ChEBI" id="CHEBI:57540"/>
    </ligand>
</feature>
<dbReference type="GO" id="GO:0033353">
    <property type="term" value="P:S-adenosylmethionine cycle"/>
    <property type="evidence" value="ECO:0007669"/>
    <property type="project" value="TreeGrafter"/>
</dbReference>
<dbReference type="InterPro" id="IPR000043">
    <property type="entry name" value="Adenosylhomocysteinase-like"/>
</dbReference>
<dbReference type="Pfam" id="PF00670">
    <property type="entry name" value="AdoHcyase_NAD"/>
    <property type="match status" value="1"/>
</dbReference>
<dbReference type="SMART" id="SM00996">
    <property type="entry name" value="AdoHcyase"/>
    <property type="match status" value="1"/>
</dbReference>
<feature type="binding site" evidence="5 6">
    <location>
        <position position="218"/>
    </location>
    <ligand>
        <name>substrate</name>
    </ligand>
</feature>
<protein>
    <recommendedName>
        <fullName evidence="5">Adenosylhomocysteinase</fullName>
        <ecNumber evidence="5">3.13.2.1</ecNumber>
    </recommendedName>
    <alternativeName>
        <fullName evidence="5">S-adenosyl-L-homocysteine hydrolase</fullName>
        <shortName evidence="5">AdoHcyase</shortName>
    </alternativeName>
</protein>
<sequence>MANDYIVKDIALAAFGRKELDIAETEMPGLMACRAEFGKSKPLKGARIVGSLHMTIQTAVLIETLVELGADVRWASCNIFSTQDHAAAAIAEGGTPVFAIKGQSLEEHWDYLDKSFMFPEGANMILDDGGDATLYILLGARAEAGEEIIPVPQSEEEEAIKKQIAKRMKESPGWFTKTREAIQGVSEETTTGVHRLYDLHKNSQLPFPAINVNDSVTKSKFDNKYGCKESLVDGIRRATDTMMAGKVAVVMGYGDVGKGSAASLSGAGARVIVTEVDPICALQAAMDGFQVTTLDEVVGMADIFVTTTGNKDVIRIEHMRAMKDMAIVGNIGHFDNEIQVAALKNHKWTNIKEQVDMIEMPNGNRLILLSEGRLLNLGNATGHPSFVMSASFTNQVLAQIELFTKGDEYQPGVYILPKHLDEKVARLHLDRIGVKLSSLDKEQADYIGVSVDGPFKPEHYRY</sequence>
<keyword evidence="5" id="KW-0963">Cytoplasm</keyword>
<evidence type="ECO:0000256" key="6">
    <source>
        <dbReference type="PIRSR" id="PIRSR001109-1"/>
    </source>
</evidence>
<dbReference type="PIRSF" id="PIRSF001109">
    <property type="entry name" value="Ad_hcy_hydrolase"/>
    <property type="match status" value="1"/>
</dbReference>
<name>A0A0K0Y9Z1_9RHOB</name>
<dbReference type="PANTHER" id="PTHR23420:SF0">
    <property type="entry name" value="ADENOSYLHOMOCYSTEINASE"/>
    <property type="match status" value="1"/>
</dbReference>
<dbReference type="GO" id="GO:0005829">
    <property type="term" value="C:cytosol"/>
    <property type="evidence" value="ECO:0007669"/>
    <property type="project" value="TreeGrafter"/>
</dbReference>
<dbReference type="Proteomes" id="UP000067444">
    <property type="component" value="Chromosome"/>
</dbReference>
<evidence type="ECO:0000256" key="8">
    <source>
        <dbReference type="RuleBase" id="RU000548"/>
    </source>
</evidence>
<organism evidence="10 11">
    <name type="scientific">Octadecabacter temperatus</name>
    <dbReference type="NCBI Taxonomy" id="1458307"/>
    <lineage>
        <taxon>Bacteria</taxon>
        <taxon>Pseudomonadati</taxon>
        <taxon>Pseudomonadota</taxon>
        <taxon>Alphaproteobacteria</taxon>
        <taxon>Rhodobacterales</taxon>
        <taxon>Roseobacteraceae</taxon>
        <taxon>Octadecabacter</taxon>
    </lineage>
</organism>
<keyword evidence="2 5" id="KW-0554">One-carbon metabolism</keyword>
<dbReference type="PATRIC" id="fig|1458307.3.peg.3259"/>
<keyword evidence="11" id="KW-1185">Reference proteome</keyword>
<dbReference type="GO" id="GO:0071269">
    <property type="term" value="P:L-homocysteine biosynthetic process"/>
    <property type="evidence" value="ECO:0007669"/>
    <property type="project" value="UniProtKB-UniRule"/>
</dbReference>
<feature type="binding site" evidence="5">
    <location>
        <position position="310"/>
    </location>
    <ligand>
        <name>NAD(+)</name>
        <dbReference type="ChEBI" id="CHEBI:57540"/>
    </ligand>
</feature>
<feature type="binding site" evidence="5">
    <location>
        <position position="223"/>
    </location>
    <ligand>
        <name>NAD(+)</name>
        <dbReference type="ChEBI" id="CHEBI:57540"/>
    </ligand>
</feature>
<feature type="binding site" evidence="5 6">
    <location>
        <position position="55"/>
    </location>
    <ligand>
        <name>substrate</name>
    </ligand>
</feature>
<dbReference type="OrthoDB" id="9802717at2"/>
<dbReference type="EMBL" id="CP012160">
    <property type="protein sequence ID" value="AKS47749.1"/>
    <property type="molecule type" value="Genomic_DNA"/>
</dbReference>